<evidence type="ECO:0000256" key="4">
    <source>
        <dbReference type="PROSITE-ProRule" id="PRU00433"/>
    </source>
</evidence>
<dbReference type="InterPro" id="IPR011042">
    <property type="entry name" value="6-blade_b-propeller_TolB-like"/>
</dbReference>
<feature type="domain" description="Cytochrome c" evidence="6">
    <location>
        <begin position="864"/>
        <end position="996"/>
    </location>
</feature>
<organism evidence="7 8">
    <name type="scientific">Rosistilla ulvae</name>
    <dbReference type="NCBI Taxonomy" id="1930277"/>
    <lineage>
        <taxon>Bacteria</taxon>
        <taxon>Pseudomonadati</taxon>
        <taxon>Planctomycetota</taxon>
        <taxon>Planctomycetia</taxon>
        <taxon>Pirellulales</taxon>
        <taxon>Pirellulaceae</taxon>
        <taxon>Rosistilla</taxon>
    </lineage>
</organism>
<dbReference type="InterPro" id="IPR036909">
    <property type="entry name" value="Cyt_c-like_dom_sf"/>
</dbReference>
<keyword evidence="5" id="KW-0812">Transmembrane</keyword>
<keyword evidence="1 4" id="KW-0349">Heme</keyword>
<dbReference type="Gene3D" id="2.120.10.30">
    <property type="entry name" value="TolB, C-terminal domain"/>
    <property type="match status" value="1"/>
</dbReference>
<dbReference type="InterPro" id="IPR009056">
    <property type="entry name" value="Cyt_c-like_dom"/>
</dbReference>
<dbReference type="Gene3D" id="1.10.760.10">
    <property type="entry name" value="Cytochrome c-like domain"/>
    <property type="match status" value="1"/>
</dbReference>
<dbReference type="KEGG" id="ruv:EC9_08860"/>
<evidence type="ECO:0000256" key="5">
    <source>
        <dbReference type="SAM" id="Phobius"/>
    </source>
</evidence>
<sequence precursor="true">MADLPNIGPRPLRHIRRNTTLTRLLPLVFILSFHAIAAGQETAPAAMPAQQAAAEMKLPDGFGATVFAAEPDVVQPIAMTIDTRGRLWVVECTSYPDWQDIGVDQGKDRVLIFEDTDGDGRHDRRTVFLDNGRNLSGIEVGFGGVYLCSSPDLIFIPDADGDDVPDGPAETLLSGFSLKMKHNVFNGLHWGPDGWLYGMHGILDVSQVTNSAKPDQPPVPMTCGVWRFHPTEKAFEPYSAGSTNPWGIDWNSVGQAFFTNCVIEHVFHAIPGARFKRMFGNDLNPYTFTLMDSCADHIHWAGGYWNVSIGGKHDDAGGGHAHCGAMIYQGDNWPEKYRDKLYTINIHGRRMNCDRLVASPDGYVASHNADFMQSVDPFFRGVEMKYGPDGTVYVLDWNDTGECHDFVDIHVETGRIFKIAYGTPRQWSGDLNALPDDQLLELQNHENAWFMQTARRVLQHRVATQPNNKQLASKIVQAYRDLPLENSRLKLRMLWLTAACGLADPSILQEAARGDINLQAWATRLASEDASIAAGTIQTANQSAGLLLQEQVAAAIRRDDVSIENITPELVANIANENLRKRLLQLMWYAIEPRFNDETLQQDPAAIQALSQQYAAFEPPILAHCISQKLAAIDAHDLVLTVAASAQCPPASRESLISGLLEALRGRSIDAPQAWSEARDSLLDGSIQSNRLGYELALIFGDASARKQLAAALTGEADDAQNAFDLLVQYSDADTASVVQQGLKLQSLRTQALRALGNVELPDTAAELIADFGNLPADQQTALIDAMVTRNSYAKRLLSAIENKQVPETVLTTFAVGQLSRLKDKAVQDQLRKIYGTVTATDATRNRQIDQMKRMLTEDAIAGADLHAGKQVFVQKCATCHKLLNEGGTIGPDLTGGQRKSVEYFLENVISPNTLVPMAYKMSTIETIDGRVLAGVIESQDDQRVVLQTPKEKITLAKDDIEEITATGVSLMPEGLLDDLTHQQIIDLSAYFQSDFTPVQ</sequence>
<dbReference type="InterPro" id="IPR013427">
    <property type="entry name" value="Haem-bd_dom_put"/>
</dbReference>
<keyword evidence="2 4" id="KW-0479">Metal-binding</keyword>
<dbReference type="NCBIfam" id="TIGR02604">
    <property type="entry name" value="Piru_Ver_Nterm"/>
    <property type="match status" value="1"/>
</dbReference>
<dbReference type="AlphaFoldDB" id="A0A517LVR4"/>
<dbReference type="PROSITE" id="PS51007">
    <property type="entry name" value="CYTC"/>
    <property type="match status" value="1"/>
</dbReference>
<dbReference type="SUPFAM" id="SSF63829">
    <property type="entry name" value="Calcium-dependent phosphotriesterase"/>
    <property type="match status" value="1"/>
</dbReference>
<keyword evidence="5" id="KW-1133">Transmembrane helix</keyword>
<evidence type="ECO:0000259" key="6">
    <source>
        <dbReference type="PROSITE" id="PS51007"/>
    </source>
</evidence>
<dbReference type="InterPro" id="IPR013428">
    <property type="entry name" value="Membrane-bound_put_N"/>
</dbReference>
<accession>A0A517LVR4</accession>
<dbReference type="OrthoDB" id="225269at2"/>
<evidence type="ECO:0000256" key="3">
    <source>
        <dbReference type="ARBA" id="ARBA00023004"/>
    </source>
</evidence>
<evidence type="ECO:0000256" key="1">
    <source>
        <dbReference type="ARBA" id="ARBA00022617"/>
    </source>
</evidence>
<dbReference type="Pfam" id="PF23500">
    <property type="entry name" value="DUF7133"/>
    <property type="match status" value="1"/>
</dbReference>
<protein>
    <submittedName>
        <fullName evidence="7">Cytochrome c</fullName>
    </submittedName>
</protein>
<keyword evidence="8" id="KW-1185">Reference proteome</keyword>
<proteinExistence type="predicted"/>
<gene>
    <name evidence="7" type="ORF">EC9_08860</name>
</gene>
<dbReference type="GO" id="GO:0009055">
    <property type="term" value="F:electron transfer activity"/>
    <property type="evidence" value="ECO:0007669"/>
    <property type="project" value="InterPro"/>
</dbReference>
<dbReference type="EMBL" id="CP036261">
    <property type="protein sequence ID" value="QDS86713.1"/>
    <property type="molecule type" value="Genomic_DNA"/>
</dbReference>
<dbReference type="GO" id="GO:0020037">
    <property type="term" value="F:heme binding"/>
    <property type="evidence" value="ECO:0007669"/>
    <property type="project" value="InterPro"/>
</dbReference>
<evidence type="ECO:0000256" key="2">
    <source>
        <dbReference type="ARBA" id="ARBA00022723"/>
    </source>
</evidence>
<evidence type="ECO:0000313" key="7">
    <source>
        <dbReference type="EMBL" id="QDS86713.1"/>
    </source>
</evidence>
<keyword evidence="5" id="KW-0472">Membrane</keyword>
<dbReference type="InterPro" id="IPR055557">
    <property type="entry name" value="DUF7133"/>
</dbReference>
<dbReference type="NCBIfam" id="TIGR02603">
    <property type="entry name" value="CxxCH_TIGR02603"/>
    <property type="match status" value="1"/>
</dbReference>
<dbReference type="PANTHER" id="PTHR33546:SF1">
    <property type="entry name" value="LARGE, MULTIFUNCTIONAL SECRETED PROTEIN"/>
    <property type="match status" value="1"/>
</dbReference>
<reference evidence="7 8" key="1">
    <citation type="submission" date="2019-02" db="EMBL/GenBank/DDBJ databases">
        <title>Deep-cultivation of Planctomycetes and their phenomic and genomic characterization uncovers novel biology.</title>
        <authorList>
            <person name="Wiegand S."/>
            <person name="Jogler M."/>
            <person name="Boedeker C."/>
            <person name="Pinto D."/>
            <person name="Vollmers J."/>
            <person name="Rivas-Marin E."/>
            <person name="Kohn T."/>
            <person name="Peeters S.H."/>
            <person name="Heuer A."/>
            <person name="Rast P."/>
            <person name="Oberbeckmann S."/>
            <person name="Bunk B."/>
            <person name="Jeske O."/>
            <person name="Meyerdierks A."/>
            <person name="Storesund J.E."/>
            <person name="Kallscheuer N."/>
            <person name="Luecker S."/>
            <person name="Lage O.M."/>
            <person name="Pohl T."/>
            <person name="Merkel B.J."/>
            <person name="Hornburger P."/>
            <person name="Mueller R.-W."/>
            <person name="Bruemmer F."/>
            <person name="Labrenz M."/>
            <person name="Spormann A.M."/>
            <person name="Op den Camp H."/>
            <person name="Overmann J."/>
            <person name="Amann R."/>
            <person name="Jetten M.S.M."/>
            <person name="Mascher T."/>
            <person name="Medema M.H."/>
            <person name="Devos D.P."/>
            <person name="Kaster A.-K."/>
            <person name="Ovreas L."/>
            <person name="Rohde M."/>
            <person name="Galperin M.Y."/>
            <person name="Jogler C."/>
        </authorList>
    </citation>
    <scope>NUCLEOTIDE SEQUENCE [LARGE SCALE GENOMIC DNA]</scope>
    <source>
        <strain evidence="7 8">EC9</strain>
    </source>
</reference>
<dbReference type="PANTHER" id="PTHR33546">
    <property type="entry name" value="LARGE, MULTIFUNCTIONAL SECRETED PROTEIN-RELATED"/>
    <property type="match status" value="1"/>
</dbReference>
<feature type="transmembrane region" description="Helical" evidence="5">
    <location>
        <begin position="21"/>
        <end position="39"/>
    </location>
</feature>
<dbReference type="GO" id="GO:0046872">
    <property type="term" value="F:metal ion binding"/>
    <property type="evidence" value="ECO:0007669"/>
    <property type="project" value="UniProtKB-KW"/>
</dbReference>
<dbReference type="SUPFAM" id="SSF46626">
    <property type="entry name" value="Cytochrome c"/>
    <property type="match status" value="1"/>
</dbReference>
<dbReference type="Proteomes" id="UP000319557">
    <property type="component" value="Chromosome"/>
</dbReference>
<name>A0A517LVR4_9BACT</name>
<evidence type="ECO:0000313" key="8">
    <source>
        <dbReference type="Proteomes" id="UP000319557"/>
    </source>
</evidence>
<keyword evidence="3 4" id="KW-0408">Iron</keyword>